<evidence type="ECO:0000256" key="10">
    <source>
        <dbReference type="SAM" id="MobiDB-lite"/>
    </source>
</evidence>
<feature type="domain" description="Ribonuclease PIN" evidence="12">
    <location>
        <begin position="8"/>
        <end position="94"/>
    </location>
</feature>
<evidence type="ECO:0000259" key="11">
    <source>
        <dbReference type="Pfam" id="PF08772"/>
    </source>
</evidence>
<evidence type="ECO:0000313" key="13">
    <source>
        <dbReference type="EMBL" id="KAJ9584680.1"/>
    </source>
</evidence>
<feature type="region of interest" description="Disordered" evidence="10">
    <location>
        <begin position="332"/>
        <end position="373"/>
    </location>
</feature>
<keyword evidence="6 8" id="KW-0862">Zinc</keyword>
<comment type="caution">
    <text evidence="13">The sequence shown here is derived from an EMBL/GenBank/DDBJ whole genome shotgun (WGS) entry which is preliminary data.</text>
</comment>
<dbReference type="EMBL" id="JASPKZ010007374">
    <property type="protein sequence ID" value="KAJ9584680.1"/>
    <property type="molecule type" value="Genomic_DNA"/>
</dbReference>
<dbReference type="PIRSF" id="PIRSF037125">
    <property type="entry name" value="D-site_20S_pre-rRNA_nuclease"/>
    <property type="match status" value="1"/>
</dbReference>
<feature type="compositionally biased region" description="Basic and acidic residues" evidence="10">
    <location>
        <begin position="178"/>
        <end position="194"/>
    </location>
</feature>
<dbReference type="PANTHER" id="PTHR12814">
    <property type="entry name" value="RNA-BINDING PROTEIN NOB1"/>
    <property type="match status" value="1"/>
</dbReference>
<dbReference type="Proteomes" id="UP001233999">
    <property type="component" value="Unassembled WGS sequence"/>
</dbReference>
<dbReference type="GO" id="GO:0030688">
    <property type="term" value="C:preribosome, small subunit precursor"/>
    <property type="evidence" value="ECO:0007669"/>
    <property type="project" value="TreeGrafter"/>
</dbReference>
<organism evidence="13 14">
    <name type="scientific">Diploptera punctata</name>
    <name type="common">Pacific beetle cockroach</name>
    <dbReference type="NCBI Taxonomy" id="6984"/>
    <lineage>
        <taxon>Eukaryota</taxon>
        <taxon>Metazoa</taxon>
        <taxon>Ecdysozoa</taxon>
        <taxon>Arthropoda</taxon>
        <taxon>Hexapoda</taxon>
        <taxon>Insecta</taxon>
        <taxon>Pterygota</taxon>
        <taxon>Neoptera</taxon>
        <taxon>Polyneoptera</taxon>
        <taxon>Dictyoptera</taxon>
        <taxon>Blattodea</taxon>
        <taxon>Blaberoidea</taxon>
        <taxon>Blaberidae</taxon>
        <taxon>Diplopterinae</taxon>
        <taxon>Diploptera</taxon>
    </lineage>
</organism>
<evidence type="ECO:0000313" key="14">
    <source>
        <dbReference type="Proteomes" id="UP001233999"/>
    </source>
</evidence>
<keyword evidence="4 8" id="KW-0479">Metal-binding</keyword>
<comment type="subcellular location">
    <subcellularLocation>
        <location evidence="1 8">Nucleus</location>
    </subcellularLocation>
</comment>
<keyword evidence="3" id="KW-0540">Nuclease</keyword>
<evidence type="ECO:0000256" key="8">
    <source>
        <dbReference type="PIRNR" id="PIRNR037125"/>
    </source>
</evidence>
<dbReference type="Gene3D" id="6.20.210.10">
    <property type="entry name" value="Nin one binding (NOB1), Zn-ribbon-like"/>
    <property type="match status" value="1"/>
</dbReference>
<evidence type="ECO:0000256" key="5">
    <source>
        <dbReference type="ARBA" id="ARBA00022801"/>
    </source>
</evidence>
<evidence type="ECO:0000256" key="9">
    <source>
        <dbReference type="PIRSR" id="PIRSR037125-1"/>
    </source>
</evidence>
<dbReference type="CDD" id="cd09876">
    <property type="entry name" value="PIN_Nob1-like"/>
    <property type="match status" value="1"/>
</dbReference>
<name>A0AAD8EBT3_DIPPU</name>
<accession>A0AAD8EBT3</accession>
<feature type="binding site" evidence="9">
    <location>
        <position position="281"/>
    </location>
    <ligand>
        <name>Zn(2+)</name>
        <dbReference type="ChEBI" id="CHEBI:29105"/>
    </ligand>
</feature>
<proteinExistence type="inferred from homology"/>
<dbReference type="AlphaFoldDB" id="A0AAD8EBT3"/>
<gene>
    <name evidence="13" type="ORF">L9F63_020983</name>
</gene>
<dbReference type="SUPFAM" id="SSF144206">
    <property type="entry name" value="NOB1 zinc finger-like"/>
    <property type="match status" value="1"/>
</dbReference>
<keyword evidence="5" id="KW-0378">Hydrolase</keyword>
<dbReference type="InterPro" id="IPR017117">
    <property type="entry name" value="Nob1_euk"/>
</dbReference>
<reference evidence="13" key="1">
    <citation type="journal article" date="2023" name="IScience">
        <title>Live-bearing cockroach genome reveals convergent evolutionary mechanisms linked to viviparity in insects and beyond.</title>
        <authorList>
            <person name="Fouks B."/>
            <person name="Harrison M.C."/>
            <person name="Mikhailova A.A."/>
            <person name="Marchal E."/>
            <person name="English S."/>
            <person name="Carruthers M."/>
            <person name="Jennings E.C."/>
            <person name="Chiamaka E.L."/>
            <person name="Frigard R.A."/>
            <person name="Pippel M."/>
            <person name="Attardo G.M."/>
            <person name="Benoit J.B."/>
            <person name="Bornberg-Bauer E."/>
            <person name="Tobe S.S."/>
        </authorList>
    </citation>
    <scope>NUCLEOTIDE SEQUENCE</scope>
    <source>
        <strain evidence="13">Stay&amp;Tobe</strain>
    </source>
</reference>
<dbReference type="GO" id="GO:0031981">
    <property type="term" value="C:nuclear lumen"/>
    <property type="evidence" value="ECO:0007669"/>
    <property type="project" value="UniProtKB-ARBA"/>
</dbReference>
<keyword evidence="14" id="KW-1185">Reference proteome</keyword>
<evidence type="ECO:0000259" key="12">
    <source>
        <dbReference type="Pfam" id="PF17146"/>
    </source>
</evidence>
<dbReference type="FunFam" id="3.40.50.1010:FF:000020">
    <property type="entry name" value="20S-pre-rRNA D-site endonuclease NOB1"/>
    <property type="match status" value="1"/>
</dbReference>
<evidence type="ECO:0000256" key="1">
    <source>
        <dbReference type="ARBA" id="ARBA00004123"/>
    </source>
</evidence>
<feature type="compositionally biased region" description="Basic and acidic residues" evidence="10">
    <location>
        <begin position="352"/>
        <end position="361"/>
    </location>
</feature>
<dbReference type="Gene3D" id="3.40.50.1010">
    <property type="entry name" value="5'-nuclease"/>
    <property type="match status" value="1"/>
</dbReference>
<feature type="domain" description="Nin one binding (NOB1) Zn-ribbon-like" evidence="11">
    <location>
        <begin position="271"/>
        <end position="342"/>
    </location>
</feature>
<protein>
    <recommendedName>
        <fullName evidence="8">RNA-binding protein NOB1</fullName>
    </recommendedName>
</protein>
<feature type="binding site" evidence="9">
    <location>
        <position position="284"/>
    </location>
    <ligand>
        <name>Zn(2+)</name>
        <dbReference type="ChEBI" id="CHEBI:29105"/>
    </ligand>
</feature>
<feature type="region of interest" description="Disordered" evidence="10">
    <location>
        <begin position="178"/>
        <end position="222"/>
    </location>
</feature>
<comment type="similarity">
    <text evidence="2 8">Belongs to the NOB1 family.</text>
</comment>
<feature type="compositionally biased region" description="Acidic residues" evidence="10">
    <location>
        <begin position="195"/>
        <end position="216"/>
    </location>
</feature>
<evidence type="ECO:0000256" key="3">
    <source>
        <dbReference type="ARBA" id="ARBA00022722"/>
    </source>
</evidence>
<dbReference type="InterPro" id="IPR014881">
    <property type="entry name" value="NOB1_Zn-bd"/>
</dbReference>
<dbReference type="InterPro" id="IPR033411">
    <property type="entry name" value="Ribonuclease_PIN"/>
</dbReference>
<sequence length="422" mass="47703">MGPKVDALVVDTTAFIRNAPIHELSSNITTVQEVVNEITSKRQIRRLVVLPYDLQLKDVFQENIQFITEFSKKTGDYPSLSATDIKVMALTYQLEKEKVGTEHLNTEPQMKKELTFNRLPNDLTNVAGFFVPGKKENQKDSEIKDSEVNDVIEKFDALNCSDNINGVKLDDILAPVKEESHIEKNENSSDNEKDYDSEEDDDDEEEDDDDEDDDSDSGWITPQNIASKRQEIILEESGEPLKVACITSDFAMQNVLKQIGLNMLSCDGRLIQQLRSFILRCYACFKTTSVMTKVFCPNCGNKTLKKVAVSLKEDGTQVIHISSKKRLSARGKRFSLPTPKGGKHAKNPILSEDQRIPDQRPSRLARTKNNPLDPDYTAGYSPFVMRDINSRSAMLGIRGNMDIKSLMRHEPNNARRKGKKKK</sequence>
<dbReference type="InterPro" id="IPR036283">
    <property type="entry name" value="NOB1_Zf-like_sf"/>
</dbReference>
<dbReference type="GO" id="GO:0004521">
    <property type="term" value="F:RNA endonuclease activity"/>
    <property type="evidence" value="ECO:0007669"/>
    <property type="project" value="UniProtKB-UniRule"/>
</dbReference>
<feature type="binding site" evidence="9">
    <location>
        <position position="296"/>
    </location>
    <ligand>
        <name>Zn(2+)</name>
        <dbReference type="ChEBI" id="CHEBI:29105"/>
    </ligand>
</feature>
<evidence type="ECO:0000256" key="7">
    <source>
        <dbReference type="ARBA" id="ARBA00023242"/>
    </source>
</evidence>
<reference evidence="13" key="2">
    <citation type="submission" date="2023-05" db="EMBL/GenBank/DDBJ databases">
        <authorList>
            <person name="Fouks B."/>
        </authorList>
    </citation>
    <scope>NUCLEOTIDE SEQUENCE</scope>
    <source>
        <strain evidence="13">Stay&amp;Tobe</strain>
        <tissue evidence="13">Testes</tissue>
    </source>
</reference>
<dbReference type="Pfam" id="PF08772">
    <property type="entry name" value="Zn_ribbon_NOB1"/>
    <property type="match status" value="1"/>
</dbReference>
<dbReference type="Pfam" id="PF17146">
    <property type="entry name" value="PIN_6"/>
    <property type="match status" value="1"/>
</dbReference>
<feature type="binding site" evidence="9">
    <location>
        <position position="299"/>
    </location>
    <ligand>
        <name>Zn(2+)</name>
        <dbReference type="ChEBI" id="CHEBI:29105"/>
    </ligand>
</feature>
<dbReference type="GO" id="GO:0016787">
    <property type="term" value="F:hydrolase activity"/>
    <property type="evidence" value="ECO:0007669"/>
    <property type="project" value="UniProtKB-KW"/>
</dbReference>
<keyword evidence="7 8" id="KW-0539">Nucleus</keyword>
<evidence type="ECO:0000256" key="4">
    <source>
        <dbReference type="ARBA" id="ARBA00022723"/>
    </source>
</evidence>
<evidence type="ECO:0000256" key="2">
    <source>
        <dbReference type="ARBA" id="ARBA00005858"/>
    </source>
</evidence>
<comment type="function">
    <text evidence="8">May play a role in mRNA degradation.</text>
</comment>
<dbReference type="PANTHER" id="PTHR12814:SF2">
    <property type="entry name" value="RNA-BINDING PROTEIN NOB1"/>
    <property type="match status" value="1"/>
</dbReference>
<dbReference type="GO" id="GO:0030490">
    <property type="term" value="P:maturation of SSU-rRNA"/>
    <property type="evidence" value="ECO:0007669"/>
    <property type="project" value="TreeGrafter"/>
</dbReference>
<dbReference type="GO" id="GO:0005737">
    <property type="term" value="C:cytoplasm"/>
    <property type="evidence" value="ECO:0007669"/>
    <property type="project" value="UniProtKB-ARBA"/>
</dbReference>
<dbReference type="GO" id="GO:0046872">
    <property type="term" value="F:metal ion binding"/>
    <property type="evidence" value="ECO:0007669"/>
    <property type="project" value="UniProtKB-UniRule"/>
</dbReference>
<evidence type="ECO:0000256" key="6">
    <source>
        <dbReference type="ARBA" id="ARBA00022833"/>
    </source>
</evidence>
<dbReference type="InterPro" id="IPR039907">
    <property type="entry name" value="NOB1"/>
</dbReference>